<protein>
    <submittedName>
        <fullName evidence="4">Membrane protease YdiL, CAAX protease family</fullName>
    </submittedName>
</protein>
<feature type="region of interest" description="Disordered" evidence="1">
    <location>
        <begin position="1"/>
        <end position="126"/>
    </location>
</feature>
<feature type="transmembrane region" description="Helical" evidence="2">
    <location>
        <begin position="141"/>
        <end position="158"/>
    </location>
</feature>
<feature type="compositionally biased region" description="Basic residues" evidence="1">
    <location>
        <begin position="108"/>
        <end position="119"/>
    </location>
</feature>
<reference evidence="5" key="1">
    <citation type="submission" date="2016-11" db="EMBL/GenBank/DDBJ databases">
        <authorList>
            <person name="Varghese N."/>
            <person name="Submissions S."/>
        </authorList>
    </citation>
    <scope>NUCLEOTIDE SEQUENCE [LARGE SCALE GENOMIC DNA]</scope>
    <source>
        <strain evidence="5">DSM 22623</strain>
    </source>
</reference>
<feature type="transmembrane region" description="Helical" evidence="2">
    <location>
        <begin position="278"/>
        <end position="299"/>
    </location>
</feature>
<accession>A0A1M6LC05</accession>
<feature type="compositionally biased region" description="Low complexity" evidence="1">
    <location>
        <begin position="1"/>
        <end position="12"/>
    </location>
</feature>
<dbReference type="RefSeq" id="WP_073321892.1">
    <property type="nucleotide sequence ID" value="NZ_FQYP01000015.1"/>
</dbReference>
<evidence type="ECO:0000313" key="5">
    <source>
        <dbReference type="Proteomes" id="UP000184432"/>
    </source>
</evidence>
<feature type="compositionally biased region" description="Basic and acidic residues" evidence="1">
    <location>
        <begin position="78"/>
        <end position="104"/>
    </location>
</feature>
<name>A0A1M6LC05_9FLAO</name>
<keyword evidence="4" id="KW-0645">Protease</keyword>
<dbReference type="InterPro" id="IPR003675">
    <property type="entry name" value="Rce1/LyrA-like_dom"/>
</dbReference>
<organism evidence="4 5">
    <name type="scientific">Aquimarina spongiae</name>
    <dbReference type="NCBI Taxonomy" id="570521"/>
    <lineage>
        <taxon>Bacteria</taxon>
        <taxon>Pseudomonadati</taxon>
        <taxon>Bacteroidota</taxon>
        <taxon>Flavobacteriia</taxon>
        <taxon>Flavobacteriales</taxon>
        <taxon>Flavobacteriaceae</taxon>
        <taxon>Aquimarina</taxon>
    </lineage>
</organism>
<dbReference type="Proteomes" id="UP000184432">
    <property type="component" value="Unassembled WGS sequence"/>
</dbReference>
<gene>
    <name evidence="4" type="ORF">SAMN04488508_11519</name>
</gene>
<feature type="transmembrane region" description="Helical" evidence="2">
    <location>
        <begin position="305"/>
        <end position="326"/>
    </location>
</feature>
<keyword evidence="2" id="KW-1133">Transmembrane helix</keyword>
<evidence type="ECO:0000256" key="1">
    <source>
        <dbReference type="SAM" id="MobiDB-lite"/>
    </source>
</evidence>
<feature type="domain" description="CAAX prenyl protease 2/Lysostaphin resistance protein A-like" evidence="3">
    <location>
        <begin position="188"/>
        <end position="345"/>
    </location>
</feature>
<keyword evidence="4" id="KW-0378">Hydrolase</keyword>
<sequence length="352" mass="39400">MKKPAPKTSPKNTKPKKVTPEKTTVKKLTSKKTNPKKATLEKTAVKKATPEKSTAKNVAPEKATTKKVTPKKTTFKKSVPEKTSAKKIDPKKTTAKKAIPEKTTAKKVVPKKTKTRTTTRKSAQKELNPSNKALGLKVKQLILYSIVLFVFTMSWVIFQKILNENVASIDFTIYESKQQQNAFQKNPIELFFSLVLVMPILEELVFRTLIKPNKSDLLLFPCGVIGLALVLTLGSQFTWYYTYAGIGILMIGLFLLLKSKLFEKKFLLQTSKFLQKKGIMITLLIVSSLLFGVSHALNYGTLSEINLVILLLTIPRIFSGSIYGIFKIKNGITWSIGLHALRNLIPFLISII</sequence>
<feature type="transmembrane region" description="Helical" evidence="2">
    <location>
        <begin position="240"/>
        <end position="257"/>
    </location>
</feature>
<feature type="compositionally biased region" description="Basic and acidic residues" evidence="1">
    <location>
        <begin position="38"/>
        <end position="54"/>
    </location>
</feature>
<evidence type="ECO:0000256" key="2">
    <source>
        <dbReference type="SAM" id="Phobius"/>
    </source>
</evidence>
<dbReference type="EMBL" id="FQYP01000015">
    <property type="protein sequence ID" value="SHJ68684.1"/>
    <property type="molecule type" value="Genomic_DNA"/>
</dbReference>
<dbReference type="GO" id="GO:0004175">
    <property type="term" value="F:endopeptidase activity"/>
    <property type="evidence" value="ECO:0007669"/>
    <property type="project" value="UniProtKB-ARBA"/>
</dbReference>
<keyword evidence="2" id="KW-0812">Transmembrane</keyword>
<dbReference type="STRING" id="570521.SAMN04488508_11519"/>
<dbReference type="Pfam" id="PF02517">
    <property type="entry name" value="Rce1-like"/>
    <property type="match status" value="1"/>
</dbReference>
<dbReference type="OrthoDB" id="847268at2"/>
<evidence type="ECO:0000259" key="3">
    <source>
        <dbReference type="Pfam" id="PF02517"/>
    </source>
</evidence>
<feature type="transmembrane region" description="Helical" evidence="2">
    <location>
        <begin position="190"/>
        <end position="210"/>
    </location>
</feature>
<keyword evidence="5" id="KW-1185">Reference proteome</keyword>
<dbReference type="GO" id="GO:0080120">
    <property type="term" value="P:CAAX-box protein maturation"/>
    <property type="evidence" value="ECO:0007669"/>
    <property type="project" value="UniProtKB-ARBA"/>
</dbReference>
<keyword evidence="2" id="KW-0472">Membrane</keyword>
<dbReference type="AlphaFoldDB" id="A0A1M6LC05"/>
<feature type="transmembrane region" description="Helical" evidence="2">
    <location>
        <begin position="217"/>
        <end position="234"/>
    </location>
</feature>
<evidence type="ECO:0000313" key="4">
    <source>
        <dbReference type="EMBL" id="SHJ68684.1"/>
    </source>
</evidence>
<dbReference type="GO" id="GO:0006508">
    <property type="term" value="P:proteolysis"/>
    <property type="evidence" value="ECO:0007669"/>
    <property type="project" value="UniProtKB-KW"/>
</dbReference>
<proteinExistence type="predicted"/>